<protein>
    <submittedName>
        <fullName evidence="1">Uncharacterized protein</fullName>
    </submittedName>
</protein>
<organism evidence="1 2">
    <name type="scientific">Paracoccus liaowanqingii</name>
    <dbReference type="NCBI Taxonomy" id="2560053"/>
    <lineage>
        <taxon>Bacteria</taxon>
        <taxon>Pseudomonadati</taxon>
        <taxon>Pseudomonadota</taxon>
        <taxon>Alphaproteobacteria</taxon>
        <taxon>Rhodobacterales</taxon>
        <taxon>Paracoccaceae</taxon>
        <taxon>Paracoccus</taxon>
    </lineage>
</organism>
<sequence>MIRLMLLQLSRTTALGSKRTVAGGVKIAATATNCDAWLKERAQVLGVDLPKDLLPAGATCLGPLSNPPLFRVHEQLYRVLFQEAALAS</sequence>
<keyword evidence="2" id="KW-1185">Reference proteome</keyword>
<gene>
    <name evidence="1" type="ORF">E4L95_09290</name>
</gene>
<evidence type="ECO:0000313" key="2">
    <source>
        <dbReference type="Proteomes" id="UP000297972"/>
    </source>
</evidence>
<proteinExistence type="predicted"/>
<reference evidence="1 2" key="1">
    <citation type="submission" date="2019-03" db="EMBL/GenBank/DDBJ databases">
        <authorList>
            <person name="Li J."/>
        </authorList>
    </citation>
    <scope>NUCLEOTIDE SEQUENCE [LARGE SCALE GENOMIC DNA]</scope>
    <source>
        <strain evidence="1 2">3058</strain>
    </source>
</reference>
<name>A0A4Z1CGS6_9RHOB</name>
<dbReference type="Proteomes" id="UP000297972">
    <property type="component" value="Unassembled WGS sequence"/>
</dbReference>
<dbReference type="EMBL" id="SRPG01000072">
    <property type="protein sequence ID" value="TGN61749.1"/>
    <property type="molecule type" value="Genomic_DNA"/>
</dbReference>
<dbReference type="AlphaFoldDB" id="A0A4Z1CGS6"/>
<accession>A0A4Z1CGS6</accession>
<evidence type="ECO:0000313" key="1">
    <source>
        <dbReference type="EMBL" id="TGN61749.1"/>
    </source>
</evidence>
<comment type="caution">
    <text evidence="1">The sequence shown here is derived from an EMBL/GenBank/DDBJ whole genome shotgun (WGS) entry which is preliminary data.</text>
</comment>